<gene>
    <name evidence="1" type="ORF">SDC9_91594</name>
</gene>
<comment type="caution">
    <text evidence="1">The sequence shown here is derived from an EMBL/GenBank/DDBJ whole genome shotgun (WGS) entry which is preliminary data.</text>
</comment>
<protein>
    <recommendedName>
        <fullName evidence="2">DUF2785 domain-containing protein</fullName>
    </recommendedName>
</protein>
<dbReference type="EMBL" id="VSSQ01010666">
    <property type="protein sequence ID" value="MPM44912.1"/>
    <property type="molecule type" value="Genomic_DNA"/>
</dbReference>
<reference evidence="1" key="1">
    <citation type="submission" date="2019-08" db="EMBL/GenBank/DDBJ databases">
        <authorList>
            <person name="Kucharzyk K."/>
            <person name="Murdoch R.W."/>
            <person name="Higgins S."/>
            <person name="Loffler F."/>
        </authorList>
    </citation>
    <scope>NUCLEOTIDE SEQUENCE</scope>
</reference>
<dbReference type="Pfam" id="PF10978">
    <property type="entry name" value="DUF2785"/>
    <property type="match status" value="1"/>
</dbReference>
<sequence>MLNMNEELISELEQQLNRTDEIASWSLLETLYVHIGDLDPILRDQTVYRGWRRLFNENRIAEHDKSTLLTMILQKADLFDGISDPSTDKVFKRSFTALLCVIMLDDQRRMGWMNAEQERALIETGIAYLSAEKDNRGYVPDKGWAHAFAHGADLLQALAQSPLLTQHQQHRLLWAVSRAFVEIDDFLYGEESRIAVGVIRLCQRTDFDWSSFLCWLKKTAQQVSDHEDFNICWKNFLLSFSRIFTFEQLNMDDVQQFITDELYRFYQTYRIV</sequence>
<dbReference type="AlphaFoldDB" id="A0A644ZVP7"/>
<proteinExistence type="predicted"/>
<name>A0A644ZVP7_9ZZZZ</name>
<organism evidence="1">
    <name type="scientific">bioreactor metagenome</name>
    <dbReference type="NCBI Taxonomy" id="1076179"/>
    <lineage>
        <taxon>unclassified sequences</taxon>
        <taxon>metagenomes</taxon>
        <taxon>ecological metagenomes</taxon>
    </lineage>
</organism>
<evidence type="ECO:0000313" key="1">
    <source>
        <dbReference type="EMBL" id="MPM44912.1"/>
    </source>
</evidence>
<dbReference type="InterPro" id="IPR021247">
    <property type="entry name" value="DUF2785"/>
</dbReference>
<evidence type="ECO:0008006" key="2">
    <source>
        <dbReference type="Google" id="ProtNLM"/>
    </source>
</evidence>
<accession>A0A644ZVP7</accession>